<name>A0A397IJ69_9GLOM</name>
<proteinExistence type="predicted"/>
<comment type="caution">
    <text evidence="2">The sequence shown here is derived from an EMBL/GenBank/DDBJ whole genome shotgun (WGS) entry which is preliminary data.</text>
</comment>
<evidence type="ECO:0000313" key="3">
    <source>
        <dbReference type="Proteomes" id="UP000266861"/>
    </source>
</evidence>
<gene>
    <name evidence="2" type="ORF">Glove_207g7</name>
</gene>
<evidence type="ECO:0000313" key="2">
    <source>
        <dbReference type="EMBL" id="RHZ76069.1"/>
    </source>
</evidence>
<feature type="region of interest" description="Disordered" evidence="1">
    <location>
        <begin position="99"/>
        <end position="121"/>
    </location>
</feature>
<accession>A0A397IJ69</accession>
<dbReference type="EMBL" id="PQFF01000194">
    <property type="protein sequence ID" value="RHZ76069.1"/>
    <property type="molecule type" value="Genomic_DNA"/>
</dbReference>
<protein>
    <submittedName>
        <fullName evidence="2">Uncharacterized protein</fullName>
    </submittedName>
</protein>
<sequence length="121" mass="14282">MGFYRCPYILRSGEVCDRGCYHPNGCKVHRNSPIRVPCKECGQLTYSSYEFCDTHADKYRRQDHYHRKKLEKLARSGPEDRFFLGRFPGREKDIWRRITKAPHESSRAEPHKARAEPSPKV</sequence>
<reference evidence="2 3" key="1">
    <citation type="submission" date="2018-08" db="EMBL/GenBank/DDBJ databases">
        <title>Genome and evolution of the arbuscular mycorrhizal fungus Diversispora epigaea (formerly Glomus versiforme) and its bacterial endosymbionts.</title>
        <authorList>
            <person name="Sun X."/>
            <person name="Fei Z."/>
            <person name="Harrison M."/>
        </authorList>
    </citation>
    <scope>NUCLEOTIDE SEQUENCE [LARGE SCALE GENOMIC DNA]</scope>
    <source>
        <strain evidence="2 3">IT104</strain>
    </source>
</reference>
<dbReference type="OrthoDB" id="2303230at2759"/>
<dbReference type="AlphaFoldDB" id="A0A397IJ69"/>
<keyword evidence="3" id="KW-1185">Reference proteome</keyword>
<evidence type="ECO:0000256" key="1">
    <source>
        <dbReference type="SAM" id="MobiDB-lite"/>
    </source>
</evidence>
<organism evidence="2 3">
    <name type="scientific">Diversispora epigaea</name>
    <dbReference type="NCBI Taxonomy" id="1348612"/>
    <lineage>
        <taxon>Eukaryota</taxon>
        <taxon>Fungi</taxon>
        <taxon>Fungi incertae sedis</taxon>
        <taxon>Mucoromycota</taxon>
        <taxon>Glomeromycotina</taxon>
        <taxon>Glomeromycetes</taxon>
        <taxon>Diversisporales</taxon>
        <taxon>Diversisporaceae</taxon>
        <taxon>Diversispora</taxon>
    </lineage>
</organism>
<dbReference type="Proteomes" id="UP000266861">
    <property type="component" value="Unassembled WGS sequence"/>
</dbReference>